<dbReference type="InterPro" id="IPR011008">
    <property type="entry name" value="Dimeric_a/b-barrel"/>
</dbReference>
<evidence type="ECO:0000259" key="2">
    <source>
        <dbReference type="PROSITE" id="PS51502"/>
    </source>
</evidence>
<dbReference type="SMART" id="SM00886">
    <property type="entry name" value="Dabb"/>
    <property type="match status" value="1"/>
</dbReference>
<name>A0A7S3PXL9_9STRA</name>
<proteinExistence type="predicted"/>
<organism evidence="3">
    <name type="scientific">Chaetoceros debilis</name>
    <dbReference type="NCBI Taxonomy" id="122233"/>
    <lineage>
        <taxon>Eukaryota</taxon>
        <taxon>Sar</taxon>
        <taxon>Stramenopiles</taxon>
        <taxon>Ochrophyta</taxon>
        <taxon>Bacillariophyta</taxon>
        <taxon>Coscinodiscophyceae</taxon>
        <taxon>Chaetocerotophycidae</taxon>
        <taxon>Chaetocerotales</taxon>
        <taxon>Chaetocerotaceae</taxon>
        <taxon>Chaetoceros</taxon>
    </lineage>
</organism>
<feature type="domain" description="Stress-response A/B barrel" evidence="2">
    <location>
        <begin position="5"/>
        <end position="110"/>
    </location>
</feature>
<dbReference type="Pfam" id="PF07876">
    <property type="entry name" value="Dabb"/>
    <property type="match status" value="1"/>
</dbReference>
<accession>A0A7S3PXL9</accession>
<dbReference type="AlphaFoldDB" id="A0A7S3PXL9"/>
<evidence type="ECO:0000313" key="3">
    <source>
        <dbReference type="EMBL" id="CAE0458845.1"/>
    </source>
</evidence>
<dbReference type="Gene3D" id="3.30.70.100">
    <property type="match status" value="1"/>
</dbReference>
<dbReference type="PANTHER" id="PTHR33178">
    <property type="match status" value="1"/>
</dbReference>
<protein>
    <recommendedName>
        <fullName evidence="2">Stress-response A/B barrel domain-containing protein</fullName>
    </recommendedName>
</protein>
<sequence length="202" mass="22708">MRNSIEHVVLLKIRDDALRTQIEEMMIAVKSLTKISGVLQVSTGGGLSSGDNESCTFLDSSSCHGFNHVLCVHLESKEALRVYQDHEYHIKIRDDFIKPLLSGPPIAVDWVSSSQIGTRDSNAVQHLTLVKRGNNFEGIDGGDAIFVEEWMSDRTRGYKSARRIKFDSIEALGRWYKSMEQARDSDDTSGGDSMFQIAWCEY</sequence>
<dbReference type="PROSITE" id="PS51502">
    <property type="entry name" value="S_R_A_B_BARREL"/>
    <property type="match status" value="1"/>
</dbReference>
<dbReference type="SUPFAM" id="SSF54909">
    <property type="entry name" value="Dimeric alpha+beta barrel"/>
    <property type="match status" value="1"/>
</dbReference>
<gene>
    <name evidence="3" type="ORF">CDEB00056_LOCUS3686</name>
</gene>
<dbReference type="EMBL" id="HBIO01005248">
    <property type="protein sequence ID" value="CAE0458845.1"/>
    <property type="molecule type" value="Transcribed_RNA"/>
</dbReference>
<dbReference type="InterPro" id="IPR013097">
    <property type="entry name" value="Dabb"/>
</dbReference>
<reference evidence="3" key="1">
    <citation type="submission" date="2021-01" db="EMBL/GenBank/DDBJ databases">
        <authorList>
            <person name="Corre E."/>
            <person name="Pelletier E."/>
            <person name="Niang G."/>
            <person name="Scheremetjew M."/>
            <person name="Finn R."/>
            <person name="Kale V."/>
            <person name="Holt S."/>
            <person name="Cochrane G."/>
            <person name="Meng A."/>
            <person name="Brown T."/>
            <person name="Cohen L."/>
        </authorList>
    </citation>
    <scope>NUCLEOTIDE SEQUENCE</scope>
    <source>
        <strain evidence="3">MM31A-1</strain>
    </source>
</reference>
<comment type="subunit">
    <text evidence="1">Homodimer.</text>
</comment>
<evidence type="ECO:0000256" key="1">
    <source>
        <dbReference type="ARBA" id="ARBA00011738"/>
    </source>
</evidence>
<dbReference type="InterPro" id="IPR044662">
    <property type="entry name" value="HS1/DABB1-like"/>
</dbReference>
<dbReference type="PANTHER" id="PTHR33178:SF10">
    <property type="entry name" value="STRESS-RESPONSE A_B BARREL DOMAIN-CONTAINING PROTEIN"/>
    <property type="match status" value="1"/>
</dbReference>